<dbReference type="GO" id="GO:0005436">
    <property type="term" value="F:sodium:phosphate symporter activity"/>
    <property type="evidence" value="ECO:0007669"/>
    <property type="project" value="InterPro"/>
</dbReference>
<dbReference type="EMBL" id="CAJPWZ010001819">
    <property type="protein sequence ID" value="CAG2224770.1"/>
    <property type="molecule type" value="Genomic_DNA"/>
</dbReference>
<dbReference type="GO" id="GO:0044341">
    <property type="term" value="P:sodium-dependent phosphate transport"/>
    <property type="evidence" value="ECO:0007669"/>
    <property type="project" value="InterPro"/>
</dbReference>
<dbReference type="PANTHER" id="PTHR10010">
    <property type="entry name" value="SOLUTE CARRIER FAMILY 34 SODIUM PHOSPHATE , MEMBER 2-RELATED"/>
    <property type="match status" value="1"/>
</dbReference>
<evidence type="ECO:0000256" key="1">
    <source>
        <dbReference type="ARBA" id="ARBA00004424"/>
    </source>
</evidence>
<evidence type="ECO:0000313" key="10">
    <source>
        <dbReference type="Proteomes" id="UP000683360"/>
    </source>
</evidence>
<dbReference type="OrthoDB" id="76259at2759"/>
<dbReference type="AlphaFoldDB" id="A0A8S3T2G2"/>
<evidence type="ECO:0000256" key="5">
    <source>
        <dbReference type="ARBA" id="ARBA00022989"/>
    </source>
</evidence>
<feature type="transmembrane region" description="Helical" evidence="8">
    <location>
        <begin position="137"/>
        <end position="155"/>
    </location>
</feature>
<keyword evidence="4 8" id="KW-0812">Transmembrane</keyword>
<evidence type="ECO:0000256" key="7">
    <source>
        <dbReference type="SAM" id="MobiDB-lite"/>
    </source>
</evidence>
<evidence type="ECO:0000256" key="3">
    <source>
        <dbReference type="ARBA" id="ARBA00022475"/>
    </source>
</evidence>
<feature type="compositionally biased region" description="Low complexity" evidence="7">
    <location>
        <begin position="606"/>
        <end position="626"/>
    </location>
</feature>
<keyword evidence="5 8" id="KW-1133">Transmembrane helix</keyword>
<dbReference type="Proteomes" id="UP000683360">
    <property type="component" value="Unassembled WGS sequence"/>
</dbReference>
<accession>A0A8S3T2G2</accession>
<comment type="subcellular location">
    <subcellularLocation>
        <location evidence="1">Apical cell membrane</location>
        <topology evidence="1">Multi-pass membrane protein</topology>
    </subcellularLocation>
</comment>
<evidence type="ECO:0000313" key="9">
    <source>
        <dbReference type="EMBL" id="CAG2224770.1"/>
    </source>
</evidence>
<evidence type="ECO:0000256" key="4">
    <source>
        <dbReference type="ARBA" id="ARBA00022692"/>
    </source>
</evidence>
<name>A0A8S3T2G2_MYTED</name>
<feature type="transmembrane region" description="Helical" evidence="8">
    <location>
        <begin position="526"/>
        <end position="548"/>
    </location>
</feature>
<organism evidence="9 10">
    <name type="scientific">Mytilus edulis</name>
    <name type="common">Blue mussel</name>
    <dbReference type="NCBI Taxonomy" id="6550"/>
    <lineage>
        <taxon>Eukaryota</taxon>
        <taxon>Metazoa</taxon>
        <taxon>Spiralia</taxon>
        <taxon>Lophotrochozoa</taxon>
        <taxon>Mollusca</taxon>
        <taxon>Bivalvia</taxon>
        <taxon>Autobranchia</taxon>
        <taxon>Pteriomorphia</taxon>
        <taxon>Mytilida</taxon>
        <taxon>Mytiloidea</taxon>
        <taxon>Mytilidae</taxon>
        <taxon>Mytilinae</taxon>
        <taxon>Mytilus</taxon>
    </lineage>
</organism>
<dbReference type="Pfam" id="PF02690">
    <property type="entry name" value="Na_Pi_cotrans"/>
    <property type="match status" value="2"/>
</dbReference>
<keyword evidence="3" id="KW-1003">Cell membrane</keyword>
<keyword evidence="10" id="KW-1185">Reference proteome</keyword>
<keyword evidence="6 8" id="KW-0472">Membrane</keyword>
<evidence type="ECO:0000256" key="8">
    <source>
        <dbReference type="SAM" id="Phobius"/>
    </source>
</evidence>
<dbReference type="NCBIfam" id="TIGR01013">
    <property type="entry name" value="2a58"/>
    <property type="match status" value="1"/>
</dbReference>
<reference evidence="9" key="1">
    <citation type="submission" date="2021-03" db="EMBL/GenBank/DDBJ databases">
        <authorList>
            <person name="Bekaert M."/>
        </authorList>
    </citation>
    <scope>NUCLEOTIDE SEQUENCE</scope>
</reference>
<feature type="transmembrane region" description="Helical" evidence="8">
    <location>
        <begin position="498"/>
        <end position="520"/>
    </location>
</feature>
<feature type="transmembrane region" description="Helical" evidence="8">
    <location>
        <begin position="456"/>
        <end position="477"/>
    </location>
</feature>
<feature type="transmembrane region" description="Helical" evidence="8">
    <location>
        <begin position="381"/>
        <end position="402"/>
    </location>
</feature>
<dbReference type="InterPro" id="IPR003841">
    <property type="entry name" value="Na/Pi_transpt"/>
</dbReference>
<proteinExistence type="inferred from homology"/>
<dbReference type="GO" id="GO:0016324">
    <property type="term" value="C:apical plasma membrane"/>
    <property type="evidence" value="ECO:0007669"/>
    <property type="project" value="UniProtKB-SubCell"/>
</dbReference>
<feature type="transmembrane region" description="Helical" evidence="8">
    <location>
        <begin position="335"/>
        <end position="360"/>
    </location>
</feature>
<feature type="region of interest" description="Disordered" evidence="7">
    <location>
        <begin position="605"/>
        <end position="635"/>
    </location>
</feature>
<sequence>MSIGQKLYEDIVIVVSDEKNNKKEVLGEVVLIPAVTDCQNVVNPMTDGPCECEPLVHGVSIKERNQGHPDDGSDDARVGVCVNSNGTKIKHGLQTAGKFLLVLGFLYFFICSLGLLGAAFQLLGGKTAGKVFEQSELLSNPVCGLMIGILATVLVQSSSTSTSIIVTMVASGIIGVRPAIPMIMGANIGTSVTNTVVSMAQVGDRNQFRRAFSAATVHDMFNWLSVIILLPLECATGSSFKGGKQDFLKVITKPLTKLIVELDKKILQKIAVGDKNYEDKSLIKRFCVKEADKGDWTYNVTATVNTTLNSTVNVTEQGGPRCASLFSILDLNDTVSGVILLIFSLVVLCCCLVGMVKVLNSMMKGPIAKALKNVVNADFPGCFKFLTGYVAMLVGAILTVLVQSSSVFTSTLTPLVGLGLIKVDRMYPLTLGSNIGTTMTSLLAAFAASENKLDEALQIALCHFFFNISGILIFYPVPVMRRVPIRAAKFLGKITSEYRWFAGMYIVLSFLLLPVMVFGLSMAGQIPFIVVGSIVLFIIFNVVVLNVLQSKKPTWLPARLWTWDFLPEFLHSLKPYDKVFTACSICFCTSCQKKDSVYNSLPLTESASSSPNSSSNSSRFPSTANSTVDLLQNRV</sequence>
<evidence type="ECO:0000256" key="2">
    <source>
        <dbReference type="ARBA" id="ARBA00005808"/>
    </source>
</evidence>
<gene>
    <name evidence="9" type="ORF">MEDL_37943</name>
</gene>
<feature type="transmembrane region" description="Helical" evidence="8">
    <location>
        <begin position="99"/>
        <end position="125"/>
    </location>
</feature>
<comment type="similarity">
    <text evidence="2">Belongs to the SLC34A transporter family.</text>
</comment>
<feature type="transmembrane region" description="Helical" evidence="8">
    <location>
        <begin position="162"/>
        <end position="180"/>
    </location>
</feature>
<dbReference type="PANTHER" id="PTHR10010:SF46">
    <property type="entry name" value="SODIUM-DEPENDENT PHOSPHATE TRANSPORT PROTEIN 2B"/>
    <property type="match status" value="1"/>
</dbReference>
<protein>
    <submittedName>
        <fullName evidence="9">SLC34A</fullName>
    </submittedName>
</protein>
<evidence type="ECO:0000256" key="6">
    <source>
        <dbReference type="ARBA" id="ARBA00023136"/>
    </source>
</evidence>
<comment type="caution">
    <text evidence="9">The sequence shown here is derived from an EMBL/GenBank/DDBJ whole genome shotgun (WGS) entry which is preliminary data.</text>
</comment>